<protein>
    <recommendedName>
        <fullName evidence="1">Retrovirus-related Pol polyprotein from transposon TNT 1-94-like beta-barrel domain-containing protein</fullName>
    </recommendedName>
</protein>
<evidence type="ECO:0000313" key="2">
    <source>
        <dbReference type="EMBL" id="KYP72473.1"/>
    </source>
</evidence>
<dbReference type="Pfam" id="PF22936">
    <property type="entry name" value="Pol_BBD"/>
    <property type="match status" value="1"/>
</dbReference>
<name>A0A151TZG8_CAJCA</name>
<dbReference type="AlphaFoldDB" id="A0A151TZG8"/>
<dbReference type="Gramene" id="C.cajan_04941.t">
    <property type="protein sequence ID" value="C.cajan_04941.t.cds1"/>
    <property type="gene ID" value="C.cajan_04941"/>
</dbReference>
<evidence type="ECO:0000313" key="3">
    <source>
        <dbReference type="Proteomes" id="UP000075243"/>
    </source>
</evidence>
<dbReference type="InterPro" id="IPR054722">
    <property type="entry name" value="PolX-like_BBD"/>
</dbReference>
<gene>
    <name evidence="2" type="ORF">KK1_005062</name>
</gene>
<keyword evidence="3" id="KW-1185">Reference proteome</keyword>
<proteinExistence type="predicted"/>
<dbReference type="Proteomes" id="UP000075243">
    <property type="component" value="Chromosome 2"/>
</dbReference>
<evidence type="ECO:0000259" key="1">
    <source>
        <dbReference type="Pfam" id="PF22936"/>
    </source>
</evidence>
<dbReference type="EMBL" id="CM003604">
    <property type="protein sequence ID" value="KYP72473.1"/>
    <property type="molecule type" value="Genomic_DNA"/>
</dbReference>
<reference evidence="2 3" key="1">
    <citation type="journal article" date="2012" name="Nat. Biotechnol.">
        <title>Draft genome sequence of pigeonpea (Cajanus cajan), an orphan legume crop of resource-poor farmers.</title>
        <authorList>
            <person name="Varshney R.K."/>
            <person name="Chen W."/>
            <person name="Li Y."/>
            <person name="Bharti A.K."/>
            <person name="Saxena R.K."/>
            <person name="Schlueter J.A."/>
            <person name="Donoghue M.T."/>
            <person name="Azam S."/>
            <person name="Fan G."/>
            <person name="Whaley A.M."/>
            <person name="Farmer A.D."/>
            <person name="Sheridan J."/>
            <person name="Iwata A."/>
            <person name="Tuteja R."/>
            <person name="Penmetsa R.V."/>
            <person name="Wu W."/>
            <person name="Upadhyaya H.D."/>
            <person name="Yang S.P."/>
            <person name="Shah T."/>
            <person name="Saxena K.B."/>
            <person name="Michael T."/>
            <person name="McCombie W.R."/>
            <person name="Yang B."/>
            <person name="Zhang G."/>
            <person name="Yang H."/>
            <person name="Wang J."/>
            <person name="Spillane C."/>
            <person name="Cook D.R."/>
            <person name="May G.D."/>
            <person name="Xu X."/>
            <person name="Jackson S.A."/>
        </authorList>
    </citation>
    <scope>NUCLEOTIDE SEQUENCE [LARGE SCALE GENOMIC DNA]</scope>
    <source>
        <strain evidence="3">cv. Asha</strain>
    </source>
</reference>
<sequence>MYVGSQNTTYDDQWYPDSRATNHLTPYLSNLSSKSDYTGPDKITMGNGQALGINHIGTSYFVTPMSSTIFTLKDLLHVPQITKNLVSVSKFCRDNKVYIEFHTHHCLVKS</sequence>
<accession>A0A151TZG8</accession>
<feature type="domain" description="Retrovirus-related Pol polyprotein from transposon TNT 1-94-like beta-barrel" evidence="1">
    <location>
        <begin position="14"/>
        <end position="92"/>
    </location>
</feature>
<dbReference type="OMA" id="LASCCYQ"/>
<organism evidence="2 3">
    <name type="scientific">Cajanus cajan</name>
    <name type="common">Pigeon pea</name>
    <name type="synonym">Cajanus indicus</name>
    <dbReference type="NCBI Taxonomy" id="3821"/>
    <lineage>
        <taxon>Eukaryota</taxon>
        <taxon>Viridiplantae</taxon>
        <taxon>Streptophyta</taxon>
        <taxon>Embryophyta</taxon>
        <taxon>Tracheophyta</taxon>
        <taxon>Spermatophyta</taxon>
        <taxon>Magnoliopsida</taxon>
        <taxon>eudicotyledons</taxon>
        <taxon>Gunneridae</taxon>
        <taxon>Pentapetalae</taxon>
        <taxon>rosids</taxon>
        <taxon>fabids</taxon>
        <taxon>Fabales</taxon>
        <taxon>Fabaceae</taxon>
        <taxon>Papilionoideae</taxon>
        <taxon>50 kb inversion clade</taxon>
        <taxon>NPAAA clade</taxon>
        <taxon>indigoferoid/millettioid clade</taxon>
        <taxon>Phaseoleae</taxon>
        <taxon>Cajanus</taxon>
    </lineage>
</organism>